<feature type="transmembrane region" description="Helical" evidence="1">
    <location>
        <begin position="334"/>
        <end position="352"/>
    </location>
</feature>
<organism evidence="2 3">
    <name type="scientific">Candidatus Curtissbacteria bacterium RIFCSPLOWO2_01_FULL_42_50</name>
    <dbReference type="NCBI Taxonomy" id="1797730"/>
    <lineage>
        <taxon>Bacteria</taxon>
        <taxon>Candidatus Curtissiibacteriota</taxon>
    </lineage>
</organism>
<comment type="caution">
    <text evidence="2">The sequence shown here is derived from an EMBL/GenBank/DDBJ whole genome shotgun (WGS) entry which is preliminary data.</text>
</comment>
<feature type="transmembrane region" description="Helical" evidence="1">
    <location>
        <begin position="359"/>
        <end position="377"/>
    </location>
</feature>
<reference evidence="2 3" key="1">
    <citation type="journal article" date="2016" name="Nat. Commun.">
        <title>Thousands of microbial genomes shed light on interconnected biogeochemical processes in an aquifer system.</title>
        <authorList>
            <person name="Anantharaman K."/>
            <person name="Brown C.T."/>
            <person name="Hug L.A."/>
            <person name="Sharon I."/>
            <person name="Castelle C.J."/>
            <person name="Probst A.J."/>
            <person name="Thomas B.C."/>
            <person name="Singh A."/>
            <person name="Wilkins M.J."/>
            <person name="Karaoz U."/>
            <person name="Brodie E.L."/>
            <person name="Williams K.H."/>
            <person name="Hubbard S.S."/>
            <person name="Banfield J.F."/>
        </authorList>
    </citation>
    <scope>NUCLEOTIDE SEQUENCE [LARGE SCALE GENOMIC DNA]</scope>
</reference>
<name>A0A1F5H2T5_9BACT</name>
<feature type="transmembrane region" description="Helical" evidence="1">
    <location>
        <begin position="298"/>
        <end position="314"/>
    </location>
</feature>
<evidence type="ECO:0000313" key="2">
    <source>
        <dbReference type="EMBL" id="OGD98466.1"/>
    </source>
</evidence>
<evidence type="ECO:0000313" key="3">
    <source>
        <dbReference type="Proteomes" id="UP000177039"/>
    </source>
</evidence>
<evidence type="ECO:0000256" key="1">
    <source>
        <dbReference type="SAM" id="Phobius"/>
    </source>
</evidence>
<accession>A0A1F5H2T5</accession>
<protein>
    <recommendedName>
        <fullName evidence="4">Membrane protein 6-pyruvoyl-tetrahydropterin synthase-related domain-containing protein</fullName>
    </recommendedName>
</protein>
<feature type="transmembrane region" description="Helical" evidence="1">
    <location>
        <begin position="207"/>
        <end position="227"/>
    </location>
</feature>
<feature type="transmembrane region" description="Helical" evidence="1">
    <location>
        <begin position="500"/>
        <end position="523"/>
    </location>
</feature>
<keyword evidence="1" id="KW-0812">Transmembrane</keyword>
<feature type="transmembrane region" description="Helical" evidence="1">
    <location>
        <begin position="141"/>
        <end position="161"/>
    </location>
</feature>
<gene>
    <name evidence="2" type="ORF">A3B54_04340</name>
</gene>
<keyword evidence="1" id="KW-1133">Transmembrane helix</keyword>
<proteinExistence type="predicted"/>
<dbReference type="EMBL" id="MFBT01000036">
    <property type="protein sequence ID" value="OGD98466.1"/>
    <property type="molecule type" value="Genomic_DNA"/>
</dbReference>
<keyword evidence="1" id="KW-0472">Membrane</keyword>
<feature type="transmembrane region" description="Helical" evidence="1">
    <location>
        <begin position="167"/>
        <end position="200"/>
    </location>
</feature>
<feature type="transmembrane region" description="Helical" evidence="1">
    <location>
        <begin position="91"/>
        <end position="110"/>
    </location>
</feature>
<feature type="transmembrane region" description="Helical" evidence="1">
    <location>
        <begin position="270"/>
        <end position="291"/>
    </location>
</feature>
<dbReference type="AlphaFoldDB" id="A0A1F5H2T5"/>
<dbReference type="Proteomes" id="UP000177039">
    <property type="component" value="Unassembled WGS sequence"/>
</dbReference>
<sequence>MKNHLIILILLSIIALWPFFKKGYFESHDGEWMVIRFSAFHQTLSAGQFPVRFVDRLNNNYGYPVLNFLYPLPFYFAEIPKALGFGFVDSVKIIFVFSTVSSVVTMYWALSQVFDKRAGFAGAALYLFVPYRFLDLYVRGSLGEGVAFMFVPLILGSIFKIKKGQKIFLPILAFATAGLILSHNVTAAVFIPFFVFFSYLVTKKLRMFLSAYVLGIAMSSFFIIPALHDLRYVKLSQIRISELQDHLVSLHKLIIPSWGYGPNPNSPDGLSPQLGIVTVGIFAITLFLVVTRKIKDRLIIYCLLAVVLSAVLMTKTSLPVWQAIPSADIIQFPWRLLSAVVFIAAFLAAYQVNISEKKSLLAVLVVIAAFVSTILYTKPAVFVARGDSFYSTNEDTTTVRDEYLPLWVKEKKQNRAYKKIEIIGDGQIIRENIQASKYQAIISAKENIQVVVNTIYFPGHQVKAYGLEAPIKYDNQYGLITFQLPEGNRTVIISYGRSPIHLISEAISLAALFTGGGYFYYLWRKQNS</sequence>
<evidence type="ECO:0008006" key="4">
    <source>
        <dbReference type="Google" id="ProtNLM"/>
    </source>
</evidence>